<name>A0A5J5EGL5_9PEZI</name>
<dbReference type="AlphaFoldDB" id="A0A5J5EGL5"/>
<gene>
    <name evidence="2" type="ORF">FN846DRAFT_434648</name>
</gene>
<sequence>MSEPAKATDSKQAPLLEQPAEEAPPSYAETSAAPRVIGDGNVFSDLPRPGMTYGAGQREAYIPRSERKGTWTFGLFECFRDPAATAKACCCPCVSYGQTRHRLHSPGTDAPVCSTPCIGYGLTCCLFPGAESIFGLLQRNELRQRLNINQKPASARVRLGRTAGGETMFESLHSAAGFLDDTLKHFFCGCCALAQEDREVRRWESEWEDGALESFDQERERVDEEGERLLGSERAVLRGLRG</sequence>
<reference evidence="2 3" key="1">
    <citation type="submission" date="2019-09" db="EMBL/GenBank/DDBJ databases">
        <title>Draft genome of the ectomycorrhizal ascomycete Sphaerosporella brunnea.</title>
        <authorList>
            <consortium name="DOE Joint Genome Institute"/>
            <person name="Benucci G.M."/>
            <person name="Marozzi G."/>
            <person name="Antonielli L."/>
            <person name="Sanchez S."/>
            <person name="Marco P."/>
            <person name="Wang X."/>
            <person name="Falini L.B."/>
            <person name="Barry K."/>
            <person name="Haridas S."/>
            <person name="Lipzen A."/>
            <person name="Labutti K."/>
            <person name="Grigoriev I.V."/>
            <person name="Murat C."/>
            <person name="Martin F."/>
            <person name="Albertini E."/>
            <person name="Donnini D."/>
            <person name="Bonito G."/>
        </authorList>
    </citation>
    <scope>NUCLEOTIDE SEQUENCE [LARGE SCALE GENOMIC DNA]</scope>
    <source>
        <strain evidence="2 3">Sb_GMNB300</strain>
    </source>
</reference>
<feature type="compositionally biased region" description="Low complexity" evidence="1">
    <location>
        <begin position="12"/>
        <end position="25"/>
    </location>
</feature>
<dbReference type="OrthoDB" id="1045822at2759"/>
<evidence type="ECO:0000313" key="3">
    <source>
        <dbReference type="Proteomes" id="UP000326924"/>
    </source>
</evidence>
<dbReference type="PANTHER" id="PTHR15907">
    <property type="entry name" value="DUF614 FAMILY PROTEIN-RELATED"/>
    <property type="match status" value="1"/>
</dbReference>
<dbReference type="EMBL" id="VXIS01000356">
    <property type="protein sequence ID" value="KAA8894217.1"/>
    <property type="molecule type" value="Genomic_DNA"/>
</dbReference>
<comment type="caution">
    <text evidence="2">The sequence shown here is derived from an EMBL/GenBank/DDBJ whole genome shotgun (WGS) entry which is preliminary data.</text>
</comment>
<dbReference type="Proteomes" id="UP000326924">
    <property type="component" value="Unassembled WGS sequence"/>
</dbReference>
<dbReference type="Pfam" id="PF04749">
    <property type="entry name" value="PLAC8"/>
    <property type="match status" value="1"/>
</dbReference>
<dbReference type="NCBIfam" id="TIGR01571">
    <property type="entry name" value="A_thal_Cys_rich"/>
    <property type="match status" value="1"/>
</dbReference>
<dbReference type="InterPro" id="IPR006461">
    <property type="entry name" value="PLAC_motif_containing"/>
</dbReference>
<protein>
    <submittedName>
        <fullName evidence="2">PLAC8 family-domain-containing protein</fullName>
    </submittedName>
</protein>
<organism evidence="2 3">
    <name type="scientific">Sphaerosporella brunnea</name>
    <dbReference type="NCBI Taxonomy" id="1250544"/>
    <lineage>
        <taxon>Eukaryota</taxon>
        <taxon>Fungi</taxon>
        <taxon>Dikarya</taxon>
        <taxon>Ascomycota</taxon>
        <taxon>Pezizomycotina</taxon>
        <taxon>Pezizomycetes</taxon>
        <taxon>Pezizales</taxon>
        <taxon>Pyronemataceae</taxon>
        <taxon>Sphaerosporella</taxon>
    </lineage>
</organism>
<dbReference type="InParanoid" id="A0A5J5EGL5"/>
<evidence type="ECO:0000256" key="1">
    <source>
        <dbReference type="SAM" id="MobiDB-lite"/>
    </source>
</evidence>
<keyword evidence="3" id="KW-1185">Reference proteome</keyword>
<evidence type="ECO:0000313" key="2">
    <source>
        <dbReference type="EMBL" id="KAA8894217.1"/>
    </source>
</evidence>
<feature type="region of interest" description="Disordered" evidence="1">
    <location>
        <begin position="1"/>
        <end position="31"/>
    </location>
</feature>
<accession>A0A5J5EGL5</accession>
<proteinExistence type="predicted"/>